<dbReference type="AlphaFoldDB" id="A0A1X0WMR4"/>
<organism evidence="1 2">
    <name type="scientific">Streptococcus oralis subsp. tigurinus</name>
    <dbReference type="NCBI Taxonomy" id="1077464"/>
    <lineage>
        <taxon>Bacteria</taxon>
        <taxon>Bacillati</taxon>
        <taxon>Bacillota</taxon>
        <taxon>Bacilli</taxon>
        <taxon>Lactobacillales</taxon>
        <taxon>Streptococcaceae</taxon>
        <taxon>Streptococcus</taxon>
    </lineage>
</organism>
<evidence type="ECO:0000313" key="1">
    <source>
        <dbReference type="EMBL" id="ORJ28041.1"/>
    </source>
</evidence>
<evidence type="ECO:0000313" key="2">
    <source>
        <dbReference type="Proteomes" id="UP000192428"/>
    </source>
</evidence>
<sequence length="209" mass="23967">MDKLQEVRENEQLRTLLMTECDIYFYDKISEVQFSGNNEEYSLACKVFAQDGSGGEYVFLEDNSIGFIGSEGQVGRVAESLDDLLTFLLHAGCISDFSCQYLYQNTDLLKAFCRGYVSKIRESYQVKQENWDLVRGNMAQKLSLDFNPKKLEEVSMTFYQAATRKPVFSCKYIDGEEEYTCDSVLSDIVGLWTTELVGMSREEIESYKT</sequence>
<reference evidence="1 2" key="1">
    <citation type="journal article" date="2016" name="PLoS ONE">
        <title>Comparative Genomics Analysis of Streptococcus tigurinus Strains Identifies Genetic Elements Specifically and Uniquely Present in Highly Virulent Strains.</title>
        <authorList>
            <person name="Diene S.M."/>
            <person name="Francois P."/>
            <person name="Zbinden A."/>
            <person name="Entenza J.M."/>
            <person name="Resch G."/>
        </authorList>
    </citation>
    <scope>NUCLEOTIDE SEQUENCE [LARGE SCALE GENOMIC DNA]</scope>
    <source>
        <strain evidence="1 2">AZ_8</strain>
    </source>
</reference>
<dbReference type="EMBL" id="LNVF01000008">
    <property type="protein sequence ID" value="ORJ28041.1"/>
    <property type="molecule type" value="Genomic_DNA"/>
</dbReference>
<dbReference type="Proteomes" id="UP000192428">
    <property type="component" value="Unassembled WGS sequence"/>
</dbReference>
<proteinExistence type="predicted"/>
<gene>
    <name evidence="1" type="ORF">ATE34_05885</name>
</gene>
<accession>A0A1X0WMR4</accession>
<protein>
    <submittedName>
        <fullName evidence="1">Uncharacterized protein</fullName>
    </submittedName>
</protein>
<comment type="caution">
    <text evidence="1">The sequence shown here is derived from an EMBL/GenBank/DDBJ whole genome shotgun (WGS) entry which is preliminary data.</text>
</comment>
<dbReference type="eggNOG" id="ENOG502ZA6Q">
    <property type="taxonomic scope" value="Bacteria"/>
</dbReference>
<name>A0A1X0WMR4_STROR</name>
<dbReference type="RefSeq" id="WP_084911633.1">
    <property type="nucleotide sequence ID" value="NZ_LNVF01000008.1"/>
</dbReference>